<reference evidence="6 7" key="1">
    <citation type="submission" date="2019-12" db="EMBL/GenBank/DDBJ databases">
        <title>Nocardia sp. nov. ET3-3 isolated from soil.</title>
        <authorList>
            <person name="Kanchanasin P."/>
            <person name="Tanasupawat S."/>
            <person name="Yuki M."/>
            <person name="Kudo T."/>
        </authorList>
    </citation>
    <scope>NUCLEOTIDE SEQUENCE [LARGE SCALE GENOMIC DNA]</scope>
    <source>
        <strain evidence="6 7">ET3-3</strain>
    </source>
</reference>
<comment type="caution">
    <text evidence="6">The sequence shown here is derived from an EMBL/GenBank/DDBJ whole genome shotgun (WGS) entry which is preliminary data.</text>
</comment>
<dbReference type="PANTHER" id="PTHR30154">
    <property type="entry name" value="LEUCINE-RESPONSIVE REGULATORY PROTEIN"/>
    <property type="match status" value="1"/>
</dbReference>
<proteinExistence type="predicted"/>
<evidence type="ECO:0000256" key="3">
    <source>
        <dbReference type="ARBA" id="ARBA00023163"/>
    </source>
</evidence>
<dbReference type="InterPro" id="IPR011008">
    <property type="entry name" value="Dimeric_a/b-barrel"/>
</dbReference>
<evidence type="ECO:0000313" key="7">
    <source>
        <dbReference type="Proteomes" id="UP000466794"/>
    </source>
</evidence>
<dbReference type="AlphaFoldDB" id="A0A7K1UUF6"/>
<dbReference type="Pfam" id="PF13404">
    <property type="entry name" value="HTH_AsnC-type"/>
    <property type="match status" value="2"/>
</dbReference>
<dbReference type="SUPFAM" id="SSF46785">
    <property type="entry name" value="Winged helix' DNA-binding domain"/>
    <property type="match status" value="1"/>
</dbReference>
<dbReference type="PROSITE" id="PS00519">
    <property type="entry name" value="HTH_ASNC_1"/>
    <property type="match status" value="1"/>
</dbReference>
<keyword evidence="2" id="KW-0238">DNA-binding</keyword>
<evidence type="ECO:0000256" key="2">
    <source>
        <dbReference type="ARBA" id="ARBA00023125"/>
    </source>
</evidence>
<feature type="domain" description="Transcription regulator AsnC/Lrp ligand binding" evidence="4">
    <location>
        <begin position="125"/>
        <end position="195"/>
    </location>
</feature>
<protein>
    <submittedName>
        <fullName evidence="6">AsnC family transcriptional regulator</fullName>
    </submittedName>
</protein>
<dbReference type="EMBL" id="WRPP01000002">
    <property type="protein sequence ID" value="MVU77980.1"/>
    <property type="molecule type" value="Genomic_DNA"/>
</dbReference>
<dbReference type="Gene3D" id="1.10.10.10">
    <property type="entry name" value="Winged helix-like DNA-binding domain superfamily/Winged helix DNA-binding domain"/>
    <property type="match status" value="2"/>
</dbReference>
<dbReference type="GO" id="GO:0005829">
    <property type="term" value="C:cytosol"/>
    <property type="evidence" value="ECO:0007669"/>
    <property type="project" value="TreeGrafter"/>
</dbReference>
<sequence length="407" mass="44444">MQFPPQSDQIPVQRMGFRHRPHQRVPPVVRIRDRMSRPAEELVNPQDLRKIGAYMQESGIVLDELDLALINCLEIAPRATWQRLGAVLDVDPVTVARRWQRLSTARAAWVSGRATGLPDACLAIVLVSCANGAVNETAQHLARWPHVLSVEHISGGHDLSLLINVPSLVALSRLLLESLSAVPGVAATSTMLVTRVHRMGDQWQLNVLDAAQRARLMEGIRPWPARPPVPRPLDATDRTLILRLGHDGRTPLSDLAHETGLTVGTIRRRLDGMITGGRLVLRCDLALSLSSWPVGMWIWARADPNDRATVESLLGVPGARVCLRVSGGEPNLAIGFSLPTIHEVPLTESRLAAAAPRLTILGTSIVLRFLKRMGRVLDSSGRTTETIPMDIWSDPAVAGSETGWGGQ</sequence>
<keyword evidence="7" id="KW-1185">Reference proteome</keyword>
<dbReference type="InterPro" id="IPR036388">
    <property type="entry name" value="WH-like_DNA-bd_sf"/>
</dbReference>
<dbReference type="InterPro" id="IPR019887">
    <property type="entry name" value="Tscrpt_reg_AsnC/Lrp_C"/>
</dbReference>
<name>A0A7K1UUF6_9NOCA</name>
<feature type="domain" description="HTH asnC-type" evidence="5">
    <location>
        <begin position="233"/>
        <end position="272"/>
    </location>
</feature>
<dbReference type="SUPFAM" id="SSF54909">
    <property type="entry name" value="Dimeric alpha+beta barrel"/>
    <property type="match status" value="1"/>
</dbReference>
<dbReference type="Proteomes" id="UP000466794">
    <property type="component" value="Unassembled WGS sequence"/>
</dbReference>
<dbReference type="SMART" id="SM00344">
    <property type="entry name" value="HTH_ASNC"/>
    <property type="match status" value="1"/>
</dbReference>
<evidence type="ECO:0000313" key="6">
    <source>
        <dbReference type="EMBL" id="MVU77980.1"/>
    </source>
</evidence>
<dbReference type="InterPro" id="IPR000485">
    <property type="entry name" value="AsnC-type_HTH_dom"/>
</dbReference>
<keyword evidence="3" id="KW-0804">Transcription</keyword>
<accession>A0A7K1UUF6</accession>
<dbReference type="InterPro" id="IPR036390">
    <property type="entry name" value="WH_DNA-bd_sf"/>
</dbReference>
<keyword evidence="1" id="KW-0805">Transcription regulation</keyword>
<feature type="domain" description="HTH asnC-type" evidence="5">
    <location>
        <begin position="62"/>
        <end position="102"/>
    </location>
</feature>
<dbReference type="Gene3D" id="3.30.70.920">
    <property type="match status" value="1"/>
</dbReference>
<dbReference type="InterPro" id="IPR019888">
    <property type="entry name" value="Tscrpt_reg_AsnC-like"/>
</dbReference>
<organism evidence="6 7">
    <name type="scientific">Nocardia terrae</name>
    <dbReference type="NCBI Taxonomy" id="2675851"/>
    <lineage>
        <taxon>Bacteria</taxon>
        <taxon>Bacillati</taxon>
        <taxon>Actinomycetota</taxon>
        <taxon>Actinomycetes</taxon>
        <taxon>Mycobacteriales</taxon>
        <taxon>Nocardiaceae</taxon>
        <taxon>Nocardia</taxon>
    </lineage>
</organism>
<dbReference type="InterPro" id="IPR019885">
    <property type="entry name" value="Tscrpt_reg_HTH_AsnC-type_CS"/>
</dbReference>
<evidence type="ECO:0000259" key="4">
    <source>
        <dbReference type="Pfam" id="PF01037"/>
    </source>
</evidence>
<dbReference type="GO" id="GO:0043200">
    <property type="term" value="P:response to amino acid"/>
    <property type="evidence" value="ECO:0007669"/>
    <property type="project" value="TreeGrafter"/>
</dbReference>
<evidence type="ECO:0000256" key="1">
    <source>
        <dbReference type="ARBA" id="ARBA00023015"/>
    </source>
</evidence>
<dbReference type="PANTHER" id="PTHR30154:SF34">
    <property type="entry name" value="TRANSCRIPTIONAL REGULATOR AZLB"/>
    <property type="match status" value="1"/>
</dbReference>
<evidence type="ECO:0000259" key="5">
    <source>
        <dbReference type="Pfam" id="PF13404"/>
    </source>
</evidence>
<dbReference type="GO" id="GO:0043565">
    <property type="term" value="F:sequence-specific DNA binding"/>
    <property type="evidence" value="ECO:0007669"/>
    <property type="project" value="InterPro"/>
</dbReference>
<dbReference type="Pfam" id="PF01037">
    <property type="entry name" value="AsnC_trans_reg"/>
    <property type="match status" value="1"/>
</dbReference>
<gene>
    <name evidence="6" type="ORF">GPX89_12070</name>
</gene>